<dbReference type="InterPro" id="IPR033705">
    <property type="entry name" value="Anticodon_Ia_Val"/>
</dbReference>
<evidence type="ECO:0000313" key="18">
    <source>
        <dbReference type="EMBL" id="KAF2099436.1"/>
    </source>
</evidence>
<dbReference type="CDD" id="cd00817">
    <property type="entry name" value="ValRS_core"/>
    <property type="match status" value="1"/>
</dbReference>
<evidence type="ECO:0000256" key="14">
    <source>
        <dbReference type="SAM" id="Coils"/>
    </source>
</evidence>
<dbReference type="FunFam" id="3.40.50.620:FF:000020">
    <property type="entry name" value="Valine--tRNA ligase, mitochondrial"/>
    <property type="match status" value="1"/>
</dbReference>
<dbReference type="InterPro" id="IPR002300">
    <property type="entry name" value="aa-tRNA-synth_Ia"/>
</dbReference>
<dbReference type="InterPro" id="IPR009080">
    <property type="entry name" value="tRNAsynth_Ia_anticodon-bd"/>
</dbReference>
<evidence type="ECO:0000256" key="13">
    <source>
        <dbReference type="RuleBase" id="RU363035"/>
    </source>
</evidence>
<comment type="catalytic activity">
    <reaction evidence="12">
        <text>tRNA(Val) + L-valine + ATP = L-valyl-tRNA(Val) + AMP + diphosphate</text>
        <dbReference type="Rhea" id="RHEA:10704"/>
        <dbReference type="Rhea" id="RHEA-COMP:9672"/>
        <dbReference type="Rhea" id="RHEA-COMP:9708"/>
        <dbReference type="ChEBI" id="CHEBI:30616"/>
        <dbReference type="ChEBI" id="CHEBI:33019"/>
        <dbReference type="ChEBI" id="CHEBI:57762"/>
        <dbReference type="ChEBI" id="CHEBI:78442"/>
        <dbReference type="ChEBI" id="CHEBI:78537"/>
        <dbReference type="ChEBI" id="CHEBI:456215"/>
        <dbReference type="EC" id="6.1.1.9"/>
    </reaction>
</comment>
<gene>
    <name evidence="18" type="ORF">NA57DRAFT_38312</name>
</gene>
<dbReference type="Pfam" id="PF00133">
    <property type="entry name" value="tRNA-synt_1"/>
    <property type="match status" value="1"/>
</dbReference>
<evidence type="ECO:0000256" key="9">
    <source>
        <dbReference type="ARBA" id="ARBA00023054"/>
    </source>
</evidence>
<dbReference type="Gene3D" id="1.10.287.380">
    <property type="entry name" value="Valyl-tRNA synthetase, C-terminal domain"/>
    <property type="match status" value="1"/>
</dbReference>
<comment type="subcellular location">
    <subcellularLocation>
        <location evidence="1">Cytoplasm</location>
    </subcellularLocation>
</comment>
<dbReference type="PANTHER" id="PTHR11946:SF109">
    <property type="entry name" value="VALINE--TRNA LIGASE"/>
    <property type="match status" value="1"/>
</dbReference>
<evidence type="ECO:0000256" key="15">
    <source>
        <dbReference type="SAM" id="MobiDB-lite"/>
    </source>
</evidence>
<protein>
    <recommendedName>
        <fullName evidence="3">valine--tRNA ligase</fullName>
        <ecNumber evidence="3">6.1.1.9</ecNumber>
    </recommendedName>
    <alternativeName>
        <fullName evidence="11">Valyl-tRNA synthetase</fullName>
    </alternativeName>
</protein>
<comment type="similarity">
    <text evidence="2 13">Belongs to the class-I aminoacyl-tRNA synthetase family.</text>
</comment>
<dbReference type="Gene3D" id="3.90.740.10">
    <property type="entry name" value="Valyl/Leucyl/Isoleucyl-tRNA synthetase, editing domain"/>
    <property type="match status" value="1"/>
</dbReference>
<dbReference type="FunFam" id="3.90.740.10:FF:000008">
    <property type="entry name" value="Valine--tRNA ligase, mitochondrial"/>
    <property type="match status" value="1"/>
</dbReference>
<keyword evidence="8 13" id="KW-0648">Protein biosynthesis</keyword>
<feature type="domain" description="Methionyl/Valyl/Leucyl/Isoleucyl-tRNA synthetase anticodon-binding" evidence="17">
    <location>
        <begin position="812"/>
        <end position="954"/>
    </location>
</feature>
<dbReference type="GO" id="GO:0005829">
    <property type="term" value="C:cytosol"/>
    <property type="evidence" value="ECO:0007669"/>
    <property type="project" value="TreeGrafter"/>
</dbReference>
<feature type="compositionally biased region" description="Basic and acidic residues" evidence="15">
    <location>
        <begin position="51"/>
        <end position="88"/>
    </location>
</feature>
<dbReference type="NCBIfam" id="NF004349">
    <property type="entry name" value="PRK05729.1"/>
    <property type="match status" value="1"/>
</dbReference>
<evidence type="ECO:0000256" key="3">
    <source>
        <dbReference type="ARBA" id="ARBA00013169"/>
    </source>
</evidence>
<dbReference type="EC" id="6.1.1.9" evidence="3"/>
<dbReference type="Gene3D" id="1.10.730.10">
    <property type="entry name" value="Isoleucyl-tRNA Synthetase, Domain 1"/>
    <property type="match status" value="1"/>
</dbReference>
<dbReference type="InterPro" id="IPR013155">
    <property type="entry name" value="M/V/L/I-tRNA-synth_anticd-bd"/>
</dbReference>
<comment type="caution">
    <text evidence="18">The sequence shown here is derived from an EMBL/GenBank/DDBJ whole genome shotgun (WGS) entry which is preliminary data.</text>
</comment>
<dbReference type="CDD" id="cd07962">
    <property type="entry name" value="Anticodon_Ia_Val"/>
    <property type="match status" value="1"/>
</dbReference>
<name>A0A9P4IJR2_9PEZI</name>
<dbReference type="SUPFAM" id="SSF46589">
    <property type="entry name" value="tRNA-binding arm"/>
    <property type="match status" value="1"/>
</dbReference>
<dbReference type="Proteomes" id="UP000799772">
    <property type="component" value="Unassembled WGS sequence"/>
</dbReference>
<feature type="compositionally biased region" description="Polar residues" evidence="15">
    <location>
        <begin position="1"/>
        <end position="12"/>
    </location>
</feature>
<dbReference type="FunFam" id="3.40.50.620:FF:000078">
    <property type="entry name" value="Valine--tRNA ligase, mitochondrial"/>
    <property type="match status" value="1"/>
</dbReference>
<dbReference type="SUPFAM" id="SSF50677">
    <property type="entry name" value="ValRS/IleRS/LeuRS editing domain"/>
    <property type="match status" value="1"/>
</dbReference>
<keyword evidence="4" id="KW-0963">Cytoplasm</keyword>
<evidence type="ECO:0000256" key="4">
    <source>
        <dbReference type="ARBA" id="ARBA00022490"/>
    </source>
</evidence>
<evidence type="ECO:0000313" key="19">
    <source>
        <dbReference type="Proteomes" id="UP000799772"/>
    </source>
</evidence>
<dbReference type="PANTHER" id="PTHR11946">
    <property type="entry name" value="VALYL-TRNA SYNTHETASES"/>
    <property type="match status" value="1"/>
</dbReference>
<dbReference type="FunFam" id="1.10.730.10:FF:000009">
    <property type="entry name" value="Valine--tRNA ligase, mitochondrial"/>
    <property type="match status" value="1"/>
</dbReference>
<dbReference type="InterPro" id="IPR002303">
    <property type="entry name" value="Valyl-tRNA_ligase"/>
</dbReference>
<evidence type="ECO:0000256" key="6">
    <source>
        <dbReference type="ARBA" id="ARBA00022741"/>
    </source>
</evidence>
<evidence type="ECO:0000259" key="17">
    <source>
        <dbReference type="Pfam" id="PF08264"/>
    </source>
</evidence>
<dbReference type="Pfam" id="PF08264">
    <property type="entry name" value="Anticodon_1"/>
    <property type="match status" value="1"/>
</dbReference>
<evidence type="ECO:0000256" key="1">
    <source>
        <dbReference type="ARBA" id="ARBA00004496"/>
    </source>
</evidence>
<evidence type="ECO:0000256" key="7">
    <source>
        <dbReference type="ARBA" id="ARBA00022840"/>
    </source>
</evidence>
<evidence type="ECO:0000256" key="12">
    <source>
        <dbReference type="ARBA" id="ARBA00047552"/>
    </source>
</evidence>
<dbReference type="EMBL" id="ML978125">
    <property type="protein sequence ID" value="KAF2099436.1"/>
    <property type="molecule type" value="Genomic_DNA"/>
</dbReference>
<keyword evidence="9 14" id="KW-0175">Coiled coil</keyword>
<dbReference type="InterPro" id="IPR009008">
    <property type="entry name" value="Val/Leu/Ile-tRNA-synth_edit"/>
</dbReference>
<feature type="domain" description="Aminoacyl-tRNA synthetase class Ia" evidence="16">
    <location>
        <begin position="144"/>
        <end position="765"/>
    </location>
</feature>
<dbReference type="InterPro" id="IPR001412">
    <property type="entry name" value="aa-tRNA-synth_I_CS"/>
</dbReference>
<dbReference type="InterPro" id="IPR014729">
    <property type="entry name" value="Rossmann-like_a/b/a_fold"/>
</dbReference>
<keyword evidence="7 13" id="KW-0067">ATP-binding</keyword>
<keyword evidence="6 13" id="KW-0547">Nucleotide-binding</keyword>
<keyword evidence="10 13" id="KW-0030">Aminoacyl-tRNA synthetase</keyword>
<dbReference type="GO" id="GO:0006438">
    <property type="term" value="P:valyl-tRNA aminoacylation"/>
    <property type="evidence" value="ECO:0007669"/>
    <property type="project" value="InterPro"/>
</dbReference>
<dbReference type="GO" id="GO:0002161">
    <property type="term" value="F:aminoacyl-tRNA deacylase activity"/>
    <property type="evidence" value="ECO:0007669"/>
    <property type="project" value="InterPro"/>
</dbReference>
<keyword evidence="5 13" id="KW-0436">Ligase</keyword>
<dbReference type="NCBIfam" id="TIGR00422">
    <property type="entry name" value="valS"/>
    <property type="match status" value="1"/>
</dbReference>
<dbReference type="InterPro" id="IPR037118">
    <property type="entry name" value="Val-tRNA_synth_C_sf"/>
</dbReference>
<dbReference type="GO" id="GO:0005524">
    <property type="term" value="F:ATP binding"/>
    <property type="evidence" value="ECO:0007669"/>
    <property type="project" value="UniProtKB-KW"/>
</dbReference>
<reference evidence="18" key="1">
    <citation type="journal article" date="2020" name="Stud. Mycol.">
        <title>101 Dothideomycetes genomes: a test case for predicting lifestyles and emergence of pathogens.</title>
        <authorList>
            <person name="Haridas S."/>
            <person name="Albert R."/>
            <person name="Binder M."/>
            <person name="Bloem J."/>
            <person name="Labutti K."/>
            <person name="Salamov A."/>
            <person name="Andreopoulos B."/>
            <person name="Baker S."/>
            <person name="Barry K."/>
            <person name="Bills G."/>
            <person name="Bluhm B."/>
            <person name="Cannon C."/>
            <person name="Castanera R."/>
            <person name="Culley D."/>
            <person name="Daum C."/>
            <person name="Ezra D."/>
            <person name="Gonzalez J."/>
            <person name="Henrissat B."/>
            <person name="Kuo A."/>
            <person name="Liang C."/>
            <person name="Lipzen A."/>
            <person name="Lutzoni F."/>
            <person name="Magnuson J."/>
            <person name="Mondo S."/>
            <person name="Nolan M."/>
            <person name="Ohm R."/>
            <person name="Pangilinan J."/>
            <person name="Park H.-J."/>
            <person name="Ramirez L."/>
            <person name="Alfaro M."/>
            <person name="Sun H."/>
            <person name="Tritt A."/>
            <person name="Yoshinaga Y."/>
            <person name="Zwiers L.-H."/>
            <person name="Turgeon B."/>
            <person name="Goodwin S."/>
            <person name="Spatafora J."/>
            <person name="Crous P."/>
            <person name="Grigoriev I."/>
        </authorList>
    </citation>
    <scope>NUCLEOTIDE SEQUENCE</scope>
    <source>
        <strain evidence="18">CBS 133067</strain>
    </source>
</reference>
<proteinExistence type="inferred from homology"/>
<accession>A0A9P4IJR2</accession>
<organism evidence="18 19">
    <name type="scientific">Rhizodiscina lignyota</name>
    <dbReference type="NCBI Taxonomy" id="1504668"/>
    <lineage>
        <taxon>Eukaryota</taxon>
        <taxon>Fungi</taxon>
        <taxon>Dikarya</taxon>
        <taxon>Ascomycota</taxon>
        <taxon>Pezizomycotina</taxon>
        <taxon>Dothideomycetes</taxon>
        <taxon>Pleosporomycetidae</taxon>
        <taxon>Aulographales</taxon>
        <taxon>Rhizodiscinaceae</taxon>
        <taxon>Rhizodiscina</taxon>
    </lineage>
</organism>
<dbReference type="Gene3D" id="3.40.50.620">
    <property type="entry name" value="HUPs"/>
    <property type="match status" value="2"/>
</dbReference>
<feature type="coiled-coil region" evidence="14">
    <location>
        <begin position="1022"/>
        <end position="1091"/>
    </location>
</feature>
<evidence type="ECO:0000256" key="10">
    <source>
        <dbReference type="ARBA" id="ARBA00023146"/>
    </source>
</evidence>
<dbReference type="AlphaFoldDB" id="A0A9P4IJR2"/>
<evidence type="ECO:0000256" key="5">
    <source>
        <dbReference type="ARBA" id="ARBA00022598"/>
    </source>
</evidence>
<evidence type="ECO:0000259" key="16">
    <source>
        <dbReference type="Pfam" id="PF00133"/>
    </source>
</evidence>
<dbReference type="PROSITE" id="PS00178">
    <property type="entry name" value="AA_TRNA_LIGASE_I"/>
    <property type="match status" value="1"/>
</dbReference>
<dbReference type="FunFam" id="3.90.740.10:FF:000010">
    <property type="entry name" value="Valine--tRNA ligase"/>
    <property type="match status" value="1"/>
</dbReference>
<keyword evidence="19" id="KW-1185">Reference proteome</keyword>
<feature type="region of interest" description="Disordered" evidence="15">
    <location>
        <begin position="1"/>
        <end position="108"/>
    </location>
</feature>
<dbReference type="OrthoDB" id="629407at2759"/>
<dbReference type="GO" id="GO:0004832">
    <property type="term" value="F:valine-tRNA ligase activity"/>
    <property type="evidence" value="ECO:0007669"/>
    <property type="project" value="UniProtKB-EC"/>
</dbReference>
<evidence type="ECO:0000256" key="11">
    <source>
        <dbReference type="ARBA" id="ARBA00029936"/>
    </source>
</evidence>
<dbReference type="HAMAP" id="MF_02004">
    <property type="entry name" value="Val_tRNA_synth_type1"/>
    <property type="match status" value="1"/>
</dbReference>
<dbReference type="PRINTS" id="PR00986">
    <property type="entry name" value="TRNASYNTHVAL"/>
</dbReference>
<dbReference type="SUPFAM" id="SSF47323">
    <property type="entry name" value="Anticodon-binding domain of a subclass of class I aminoacyl-tRNA synthetases"/>
    <property type="match status" value="1"/>
</dbReference>
<evidence type="ECO:0000256" key="8">
    <source>
        <dbReference type="ARBA" id="ARBA00022917"/>
    </source>
</evidence>
<sequence>MALNAASHNITGEKTGPVSGQPPSISSEAKSALIDSSNKDAMGQSAPGQDGGDKEAPKKEKTAKELERERAKAEKAKKFAEKKAKQEAAAKAAPAPKKEKKKEEAKEELPEYVEKTKAGEKKILDSLDDVFHKAYIPRVVESAWGEWWEKEGFFQPEFDENGNVKEPGKFVIVVPPPNVTGALHCGHAIATSLQDALIRWHRMRGFTTLYVPGCDHAGIATQTVVENMLWRREQKTRHDLGRPAFTERVWQWKGEYHEKINKVLRRMGGSYDWTREAFTMDDNLSAAVTETFVQLHEEGYIYRENRLVNWCTKLNTALSNLEVDNKEIEGRTLLDVPNYDRKVEFGVLTHFKYPIEGSDESIVVATTRPETMLGDTGIAVHPKDDRYKHLVGRNAKHPFVDRLLPIIADEYVEMDFGTGAVKLTPAHDPNDFTLGKKHNLAFINILNDDGTMNGNTGKFEGSKRFDARYTVVAALTELGLFVKKEDNPMKIPLCSRSKDVIEPIMKPQWWMKMGELNEEAMRVVKEGQIKIRPESAEKNYFRWLESDVPWCLSRQLWWGHQCPAYLVQIGGEKTNPDLNESWVTGRTEEEAQQKAEKKFPGKKFTLKRDPDVLDTWFSSGLWPFSTLGWPKQTPDFEKLFPTSVLETGWDILFFWVARMILLSVKLTGKVPFTEVFCHSLIRDSEGRKMSKSLGNVIDPVDVMDGITLQALHDKLLSGNLDPKELGTATKYQKTNFPQGIPECGADALRFSLIQYTTGGGDINFDVKVMHGYRRFCNKIYQATKYVLGKLGELKDFTPRPKAGKTGKESLAERWILHKLTIASRDVNKALTEREFSRSTQIIYDYWYKNLCDVYIENSKAIIQEGSEEERRSAVDTLYTALEGGLTMMHPFMPFLTEEMWQRLPRRPGDSTPSIVLASYPQYDKELEDPASDEAYELLLGCSRGIRSLISEYRIMDEGKAFVHCLTPTAYDTAKTQPQSIRSLSGKGLSNLSILSPSDPTPTGCAVFVVSADAAIFLDVKGRVDVNTEISKLQGKLKKANDAVTKQKKITDSEDFKANASEAVMEEERRKVADLETEIRNFESTIGQFERLKLEA</sequence>
<dbReference type="SUPFAM" id="SSF52374">
    <property type="entry name" value="Nucleotidylyl transferase"/>
    <property type="match status" value="1"/>
</dbReference>
<dbReference type="InterPro" id="IPR010978">
    <property type="entry name" value="tRNA-bd_arm"/>
</dbReference>
<evidence type="ECO:0000256" key="2">
    <source>
        <dbReference type="ARBA" id="ARBA00005594"/>
    </source>
</evidence>